<dbReference type="Pfam" id="PF13290">
    <property type="entry name" value="CHB_HEX_C_1"/>
    <property type="match status" value="1"/>
</dbReference>
<dbReference type="Gene3D" id="2.60.120.260">
    <property type="entry name" value="Galactose-binding domain-like"/>
    <property type="match status" value="1"/>
</dbReference>
<reference evidence="5 6" key="1">
    <citation type="submission" date="2021-01" db="EMBL/GenBank/DDBJ databases">
        <title>Genomic Encyclopedia of Type Strains, Phase IV (KMG-IV): sequencing the most valuable type-strain genomes for metagenomic binning, comparative biology and taxonomic classification.</title>
        <authorList>
            <person name="Goeker M."/>
        </authorList>
    </citation>
    <scope>NUCLEOTIDE SEQUENCE [LARGE SCALE GENOMIC DNA]</scope>
    <source>
        <strain evidence="5 6">DSM 25540</strain>
    </source>
</reference>
<feature type="transmembrane region" description="Helical" evidence="3">
    <location>
        <begin position="7"/>
        <end position="27"/>
    </location>
</feature>
<dbReference type="InterPro" id="IPR059177">
    <property type="entry name" value="GH29D-like_dom"/>
</dbReference>
<dbReference type="RefSeq" id="WP_204695449.1">
    <property type="nucleotide sequence ID" value="NZ_JAFBEC010000001.1"/>
</dbReference>
<dbReference type="InterPro" id="IPR032675">
    <property type="entry name" value="LRR_dom_sf"/>
</dbReference>
<keyword evidence="3" id="KW-0472">Membrane</keyword>
<accession>A0ABS2P7M8</accession>
<dbReference type="InterPro" id="IPR050836">
    <property type="entry name" value="SDS22/Internalin_LRR"/>
</dbReference>
<dbReference type="PROSITE" id="PS51450">
    <property type="entry name" value="LRR"/>
    <property type="match status" value="4"/>
</dbReference>
<name>A0ABS2P7M8_9BACL</name>
<dbReference type="Pfam" id="PF08757">
    <property type="entry name" value="CotH"/>
    <property type="match status" value="1"/>
</dbReference>
<dbReference type="EMBL" id="JAFBEC010000001">
    <property type="protein sequence ID" value="MBM7631292.1"/>
    <property type="molecule type" value="Genomic_DNA"/>
</dbReference>
<dbReference type="Proteomes" id="UP000741863">
    <property type="component" value="Unassembled WGS sequence"/>
</dbReference>
<protein>
    <recommendedName>
        <fullName evidence="4">GH29D-like beta-sandwich domain-containing protein</fullName>
    </recommendedName>
</protein>
<evidence type="ECO:0000313" key="5">
    <source>
        <dbReference type="EMBL" id="MBM7631292.1"/>
    </source>
</evidence>
<dbReference type="PANTHER" id="PTHR46652:SF3">
    <property type="entry name" value="LEUCINE-RICH REPEAT-CONTAINING PROTEIN 9"/>
    <property type="match status" value="1"/>
</dbReference>
<evidence type="ECO:0000256" key="2">
    <source>
        <dbReference type="ARBA" id="ARBA00022737"/>
    </source>
</evidence>
<dbReference type="InterPro" id="IPR001611">
    <property type="entry name" value="Leu-rich_rpt"/>
</dbReference>
<keyword evidence="3" id="KW-0812">Transmembrane</keyword>
<dbReference type="InterPro" id="IPR014867">
    <property type="entry name" value="Spore_coat_CotH_CotH2/3/7"/>
</dbReference>
<proteinExistence type="predicted"/>
<dbReference type="SUPFAM" id="SSF52058">
    <property type="entry name" value="L domain-like"/>
    <property type="match status" value="1"/>
</dbReference>
<dbReference type="PANTHER" id="PTHR46652">
    <property type="entry name" value="LEUCINE-RICH REPEAT AND IQ DOMAIN-CONTAINING PROTEIN 1-RELATED"/>
    <property type="match status" value="1"/>
</dbReference>
<dbReference type="Gene3D" id="3.80.10.10">
    <property type="entry name" value="Ribonuclease Inhibitor"/>
    <property type="match status" value="1"/>
</dbReference>
<dbReference type="SMART" id="SM00365">
    <property type="entry name" value="LRR_SD22"/>
    <property type="match status" value="4"/>
</dbReference>
<comment type="caution">
    <text evidence="5">The sequence shown here is derived from an EMBL/GenBank/DDBJ whole genome shotgun (WGS) entry which is preliminary data.</text>
</comment>
<evidence type="ECO:0000259" key="4">
    <source>
        <dbReference type="Pfam" id="PF13290"/>
    </source>
</evidence>
<evidence type="ECO:0000313" key="6">
    <source>
        <dbReference type="Proteomes" id="UP000741863"/>
    </source>
</evidence>
<evidence type="ECO:0000256" key="1">
    <source>
        <dbReference type="ARBA" id="ARBA00022614"/>
    </source>
</evidence>
<gene>
    <name evidence="5" type="ORF">JOD17_000383</name>
</gene>
<keyword evidence="1" id="KW-0433">Leucine-rich repeat</keyword>
<keyword evidence="3" id="KW-1133">Transmembrane helix</keyword>
<keyword evidence="6" id="KW-1185">Reference proteome</keyword>
<organism evidence="5 6">
    <name type="scientific">Geomicrobium sediminis</name>
    <dbReference type="NCBI Taxonomy" id="1347788"/>
    <lineage>
        <taxon>Bacteria</taxon>
        <taxon>Bacillati</taxon>
        <taxon>Bacillota</taxon>
        <taxon>Bacilli</taxon>
        <taxon>Bacillales</taxon>
        <taxon>Geomicrobium</taxon>
    </lineage>
</organism>
<evidence type="ECO:0000256" key="3">
    <source>
        <dbReference type="SAM" id="Phobius"/>
    </source>
</evidence>
<feature type="domain" description="GH29D-like beta-sandwich" evidence="4">
    <location>
        <begin position="236"/>
        <end position="296"/>
    </location>
</feature>
<keyword evidence="2" id="KW-0677">Repeat</keyword>
<sequence>MKGKQITILFIFVVIAGIAWCGAFIAAKDQYLTFEDPFLDQAIREDLHLEESEGVTAELARSITSLDLSNQQIENLSGLEYFEMLDSLDLANNKIEDLSVLTELGRLETLSLEDNNIYTIDYLAELSALTSLNLRENYVTNIEPISELIDLEELNLRENRVSSIVPIKDLEFIEDLNLRYNEITLIEPILTLPNLRERLFIEGNPIEDLLILTSVYDDLEDIDIPRPEYHLTFSQEGGSYTEPFTLEINTLAQANGILRYTVDGSEVTEESPVYNENISINEGQTVRAKFFSDNGEGGPEEGQSYIIDEASHLPIISIATDEANLWDEEYGIYTPGIYYNPEAQNPGSTGNYHQSGQQWERPVFMQLFEPDGKIGLTQHAGIRIHGGASRSLDRKSLRFYARSDYGENRFRHPLFGEEERDYFNRFILRNSGQDWNRTLFRDAMMQSLVEDLNMETQLYRPAKLYVNGEDWGLFNIRERYDNHYFRFAHDVSEEDLDLLENHGEIVEGSNHDFMQLRSMLTTSDSSDPEVYEQLKNEIDINNFMDYHISQIYFGNVDWPHNNVNIWRERPQGKWRWALFDTDFGFALPTTESSAMHNTLEHATNEAAAWSTFMLRSLLQNEEFKQGFINRYAHYLNTRFEANHVVDRINEFHSALEPEMLNHIERWNEPDSLEEWEDQVDILRDFAMNRQQFNRAHLAQHFALDGWSEMTVVNTHFDNWSLAGFDLSETEAGYTGIYFTNTPIQTDFNEEVDIQSSNEDVAQITSDNSILLVGEGEADVTISNGDGNSIVHLHFNTKHVEQDVEHVELGEGSITPTHNDTISWVSSNDRIIAIEEDGTFEAQQYGAATLFGMDSSGDIVEIHHTHVKEIAEAGTTINPDAEGAVTFVGGWSEQTRDDESDHVMRYSQETAATATFSFIGTGFEWTSMSNLPFGVASVYVNGELHDTVQDNNGSFEVADLEEGQHVVTIVVDNVSDDANDDSYVSIDEITIN</sequence>